<name>A0A3M7S5E1_BRAPC</name>
<proteinExistence type="predicted"/>
<accession>A0A3M7S5E1</accession>
<sequence length="108" mass="12006">MPKPISAGSPYIPVITYTIAWPTVIIIPKSFWAPLNRALSFGVSPTSIILAPANSCMIRPEVTIGEMPNSMRVPLFEARITRIQCLQPILFLLIGIYCPLFNTSKKFI</sequence>
<comment type="caution">
    <text evidence="1">The sequence shown here is derived from an EMBL/GenBank/DDBJ whole genome shotgun (WGS) entry which is preliminary data.</text>
</comment>
<gene>
    <name evidence="1" type="ORF">BpHYR1_015557</name>
</gene>
<dbReference type="AlphaFoldDB" id="A0A3M7S5E1"/>
<dbReference type="OrthoDB" id="10597582at2759"/>
<dbReference type="Proteomes" id="UP000276133">
    <property type="component" value="Unassembled WGS sequence"/>
</dbReference>
<organism evidence="1 2">
    <name type="scientific">Brachionus plicatilis</name>
    <name type="common">Marine rotifer</name>
    <name type="synonym">Brachionus muelleri</name>
    <dbReference type="NCBI Taxonomy" id="10195"/>
    <lineage>
        <taxon>Eukaryota</taxon>
        <taxon>Metazoa</taxon>
        <taxon>Spiralia</taxon>
        <taxon>Gnathifera</taxon>
        <taxon>Rotifera</taxon>
        <taxon>Eurotatoria</taxon>
        <taxon>Monogononta</taxon>
        <taxon>Pseudotrocha</taxon>
        <taxon>Ploima</taxon>
        <taxon>Brachionidae</taxon>
        <taxon>Brachionus</taxon>
    </lineage>
</organism>
<dbReference type="EMBL" id="REGN01002040">
    <property type="protein sequence ID" value="RNA30810.1"/>
    <property type="molecule type" value="Genomic_DNA"/>
</dbReference>
<protein>
    <submittedName>
        <fullName evidence="1">Uncharacterized protein</fullName>
    </submittedName>
</protein>
<evidence type="ECO:0000313" key="2">
    <source>
        <dbReference type="Proteomes" id="UP000276133"/>
    </source>
</evidence>
<reference evidence="1 2" key="1">
    <citation type="journal article" date="2018" name="Sci. Rep.">
        <title>Genomic signatures of local adaptation to the degree of environmental predictability in rotifers.</title>
        <authorList>
            <person name="Franch-Gras L."/>
            <person name="Hahn C."/>
            <person name="Garcia-Roger E.M."/>
            <person name="Carmona M.J."/>
            <person name="Serra M."/>
            <person name="Gomez A."/>
        </authorList>
    </citation>
    <scope>NUCLEOTIDE SEQUENCE [LARGE SCALE GENOMIC DNA]</scope>
    <source>
        <strain evidence="1">HYR1</strain>
    </source>
</reference>
<evidence type="ECO:0000313" key="1">
    <source>
        <dbReference type="EMBL" id="RNA30810.1"/>
    </source>
</evidence>
<keyword evidence="2" id="KW-1185">Reference proteome</keyword>